<comment type="caution">
    <text evidence="1">The sequence shown here is derived from an EMBL/GenBank/DDBJ whole genome shotgun (WGS) entry which is preliminary data.</text>
</comment>
<organism evidence="1 2">
    <name type="scientific">Naganishia cerealis</name>
    <dbReference type="NCBI Taxonomy" id="610337"/>
    <lineage>
        <taxon>Eukaryota</taxon>
        <taxon>Fungi</taxon>
        <taxon>Dikarya</taxon>
        <taxon>Basidiomycota</taxon>
        <taxon>Agaricomycotina</taxon>
        <taxon>Tremellomycetes</taxon>
        <taxon>Filobasidiales</taxon>
        <taxon>Filobasidiaceae</taxon>
        <taxon>Naganishia</taxon>
    </lineage>
</organism>
<accession>A0ACC2UY16</accession>
<evidence type="ECO:0000313" key="2">
    <source>
        <dbReference type="Proteomes" id="UP001241377"/>
    </source>
</evidence>
<name>A0ACC2UY16_9TREE</name>
<proteinExistence type="predicted"/>
<gene>
    <name evidence="1" type="ORF">QFC19_008903</name>
</gene>
<keyword evidence="2" id="KW-1185">Reference proteome</keyword>
<sequence length="1109" mass="124264">MSQSTQLSTTISQYIASTDEEDGRPFSRSLASILSLRSSTLLQFIQGLGPILTSESELARSKALECLATTLEEVDPAVISKQDVSVLIDFLIAKLDDTTCVLYVLRALITIIKLSSFKPSVNGNLEKVIAALSTKYDPRKHLAKVRYHSFNLIQTALETHYPYIHTHQTEIAQKIVEAFIHIASGEKDPRNLLISFAINTKLNTMFDFDPTTHKQLINDLFDVCFCYFPITFTPPPNDPYKIKAEDLKGSLESTIASQSLFASDAFSGLLEKLTSTNPVVRNDVLRTLYLCVANYQSDVVLAHWLSIWSALKFEILHNDVSIFQSTATEIIPEGYELIDDTDDSKVLIQTLAVIRELQRQIIKQDVSQHKHVENGEHDFNYTNKFLESVTADLKESVATVSKSFKQAVIILALLGAESPELFSVIVGFLFSPEIWGKYIGGDERQPDVEMDINELAILNVSKQRELIDCLGFVLISFRLLTSAGVSEEFMENNKLLAYKDHLLLFLGQLLQTTSNIEKTLKCKIVQQLIALIQLPGLLTVQEVTLIFGYFKDILSQLERENHDSWDEDIVVKEIIKGSVSVVEDTTPANAPKKTVVTETLLPFLMDLIVPEASSNAIGKALGVIKSLSINHQFLEVVSIRLLNKITHFLQLSISIETKADAYKEICQTLLESIMNTQAIFQFLTNSWYKNFVPRFLRSFFDLWSQNQQPDVAAVEAAGNLVGAIVRFLDKSKHQTSLNELTSLFLLPQNSFQLPAAQISVSSSPLVGLFNQIIANVDKSVSFEEAASPIVVSELINDITCRCQDSEIDNGYTRLCYLQMLAILSNKLVKDATLFDPYLQPTYDDISTETGKLPLNKVQKFEVLVWITKGLVMKLDQKGMEFTQKLVSLLSNANNEVQQLTSRCLGILVCDLPIFTISSTSKKQVKLGSGVTPTNVRLLYKQRLFDTLLPLLMEGYQNTKDEVYLVSLSILVENVLSSLLKGHLDELSSMVTNSLPINNPVIVGSALKTLKILIDEAPELVKPHLNTIIERLIALVVQKIVAGKRLVNAENVRCEALVCLLKIFQNLELEYTVPYQKGTIKKLEPALDDKKRLVRKYCCDLRQVLYELGR</sequence>
<reference evidence="1" key="1">
    <citation type="submission" date="2023-04" db="EMBL/GenBank/DDBJ databases">
        <title>Draft Genome sequencing of Naganishia species isolated from polar environments using Oxford Nanopore Technology.</title>
        <authorList>
            <person name="Leo P."/>
            <person name="Venkateswaran K."/>
        </authorList>
    </citation>
    <scope>NUCLEOTIDE SEQUENCE</scope>
    <source>
        <strain evidence="1">MNA-CCFEE 5261</strain>
    </source>
</reference>
<evidence type="ECO:0000313" key="1">
    <source>
        <dbReference type="EMBL" id="KAJ9091973.1"/>
    </source>
</evidence>
<dbReference type="Proteomes" id="UP001241377">
    <property type="component" value="Unassembled WGS sequence"/>
</dbReference>
<dbReference type="EMBL" id="JASBWR010000141">
    <property type="protein sequence ID" value="KAJ9091973.1"/>
    <property type="molecule type" value="Genomic_DNA"/>
</dbReference>
<protein>
    <submittedName>
        <fullName evidence="1">Uncharacterized protein</fullName>
    </submittedName>
</protein>